<dbReference type="EMBL" id="AUWU02000005">
    <property type="protein sequence ID" value="KAH0572716.1"/>
    <property type="molecule type" value="Genomic_DNA"/>
</dbReference>
<organism evidence="1">
    <name type="scientific">Spironucleus salmonicida</name>
    <dbReference type="NCBI Taxonomy" id="348837"/>
    <lineage>
        <taxon>Eukaryota</taxon>
        <taxon>Metamonada</taxon>
        <taxon>Diplomonadida</taxon>
        <taxon>Hexamitidae</taxon>
        <taxon>Hexamitinae</taxon>
        <taxon>Spironucleus</taxon>
    </lineage>
</organism>
<accession>V6LQH1</accession>
<evidence type="ECO:0000313" key="3">
    <source>
        <dbReference type="EMBL" id="KAH0572733.1"/>
    </source>
</evidence>
<evidence type="ECO:0000313" key="4">
    <source>
        <dbReference type="Proteomes" id="UP000018208"/>
    </source>
</evidence>
<protein>
    <submittedName>
        <fullName evidence="1">Uncharacterized protein</fullName>
    </submittedName>
</protein>
<dbReference type="EMBL" id="AUWU02000005">
    <property type="protein sequence ID" value="KAH0572733.1"/>
    <property type="molecule type" value="Genomic_DNA"/>
</dbReference>
<dbReference type="EMBL" id="KI546061">
    <property type="protein sequence ID" value="EST46830.1"/>
    <property type="molecule type" value="Genomic_DNA"/>
</dbReference>
<dbReference type="AlphaFoldDB" id="V6LQH1"/>
<reference evidence="2" key="2">
    <citation type="submission" date="2020-12" db="EMBL/GenBank/DDBJ databases">
        <title>New Spironucleus salmonicida genome in near-complete chromosomes.</title>
        <authorList>
            <person name="Xu F."/>
            <person name="Kurt Z."/>
            <person name="Jimenez-Gonzalez A."/>
            <person name="Astvaldsson A."/>
            <person name="Andersson J.O."/>
            <person name="Svard S.G."/>
        </authorList>
    </citation>
    <scope>NUCLEOTIDE SEQUENCE</scope>
    <source>
        <strain evidence="2">ATCC 50377</strain>
    </source>
</reference>
<keyword evidence="4" id="KW-1185">Reference proteome</keyword>
<dbReference type="VEuPathDB" id="GiardiaDB:SS50377_24829"/>
<dbReference type="Proteomes" id="UP000018208">
    <property type="component" value="Unassembled WGS sequence"/>
</dbReference>
<dbReference type="VEuPathDB" id="GiardiaDB:SS50377_24846"/>
<proteinExistence type="predicted"/>
<evidence type="ECO:0000313" key="2">
    <source>
        <dbReference type="EMBL" id="KAH0572716.1"/>
    </source>
</evidence>
<evidence type="ECO:0000313" key="1">
    <source>
        <dbReference type="EMBL" id="EST46830.1"/>
    </source>
</evidence>
<name>V6LQH1_9EUKA</name>
<sequence>MSLEDFLKEQNFVSVNLLRREIGEDKTNQLLEAPQMPYLSLQFVNKKASLVFNKGPVYAFLTDDAFDYDIEVLFEEIVKFDALYSQRADCPQHRKQVAQENLPKETVEPEQKVIDTAEDAYVIQRQTKINDQGVIATTKVEKKVQKQSSIMGFLKKK</sequence>
<reference evidence="1 2" key="1">
    <citation type="journal article" date="2014" name="PLoS Genet.">
        <title>The Genome of Spironucleus salmonicida Highlights a Fish Pathogen Adapted to Fluctuating Environments.</title>
        <authorList>
            <person name="Xu F."/>
            <person name="Jerlstrom-Hultqvist J."/>
            <person name="Einarsson E."/>
            <person name="Astvaldsson A."/>
            <person name="Svard S.G."/>
            <person name="Andersson J.O."/>
        </authorList>
    </citation>
    <scope>NUCLEOTIDE SEQUENCE</scope>
    <source>
        <strain evidence="2">ATCC 50377</strain>
    </source>
</reference>
<gene>
    <name evidence="1" type="ORF">SS50377_13160</name>
    <name evidence="2" type="ORF">SS50377_24829</name>
    <name evidence="3" type="ORF">SS50377_24846</name>
</gene>